<dbReference type="Pfam" id="PF12680">
    <property type="entry name" value="SnoaL_2"/>
    <property type="match status" value="1"/>
</dbReference>
<proteinExistence type="predicted"/>
<evidence type="ECO:0000313" key="3">
    <source>
        <dbReference type="Proteomes" id="UP001560685"/>
    </source>
</evidence>
<keyword evidence="3" id="KW-1185">Reference proteome</keyword>
<comment type="caution">
    <text evidence="2">The sequence shown here is derived from an EMBL/GenBank/DDBJ whole genome shotgun (WGS) entry which is preliminary data.</text>
</comment>
<name>A0ABV3Z7G1_9PROT</name>
<dbReference type="RefSeq" id="WP_369313300.1">
    <property type="nucleotide sequence ID" value="NZ_JBEHZE010000001.1"/>
</dbReference>
<reference evidence="2 3" key="1">
    <citation type="submission" date="2024-05" db="EMBL/GenBank/DDBJ databases">
        <title>Three bacterial strains, DH-69, EH-24, and ECK-19 isolated from coastal sediments.</title>
        <authorList>
            <person name="Ye Y.-Q."/>
            <person name="Du Z.-J."/>
        </authorList>
    </citation>
    <scope>NUCLEOTIDE SEQUENCE [LARGE SCALE GENOMIC DNA]</scope>
    <source>
        <strain evidence="2 3">ECK-19</strain>
    </source>
</reference>
<feature type="domain" description="SnoaL-like" evidence="1">
    <location>
        <begin position="14"/>
        <end position="110"/>
    </location>
</feature>
<accession>A0ABV3Z7G1</accession>
<dbReference type="Proteomes" id="UP001560685">
    <property type="component" value="Unassembled WGS sequence"/>
</dbReference>
<gene>
    <name evidence="2" type="ORF">ABFZ84_07265</name>
</gene>
<dbReference type="InterPro" id="IPR037401">
    <property type="entry name" value="SnoaL-like"/>
</dbReference>
<dbReference type="InterPro" id="IPR032710">
    <property type="entry name" value="NTF2-like_dom_sf"/>
</dbReference>
<sequence length="128" mass="14914">MTNNSNELTQAAKNFYDLMFNQCAPREAIENYVGDEYVQHNPEVADGKEAFVEYFERMASEYPGKRVTIKRAFQDNNHVILHCHQQWPGDHDYAGIDIFRFNEDGKIVEHWDVLQIVPATAQNKNSMF</sequence>
<protein>
    <submittedName>
        <fullName evidence="2">Nuclear transport factor 2 family protein</fullName>
    </submittedName>
</protein>
<evidence type="ECO:0000259" key="1">
    <source>
        <dbReference type="Pfam" id="PF12680"/>
    </source>
</evidence>
<dbReference type="Gene3D" id="3.10.450.50">
    <property type="match status" value="1"/>
</dbReference>
<evidence type="ECO:0000313" key="2">
    <source>
        <dbReference type="EMBL" id="MEX6633346.1"/>
    </source>
</evidence>
<organism evidence="2 3">
    <name type="scientific">Hyphococcus lacteus</name>
    <dbReference type="NCBI Taxonomy" id="3143536"/>
    <lineage>
        <taxon>Bacteria</taxon>
        <taxon>Pseudomonadati</taxon>
        <taxon>Pseudomonadota</taxon>
        <taxon>Alphaproteobacteria</taxon>
        <taxon>Parvularculales</taxon>
        <taxon>Parvularculaceae</taxon>
        <taxon>Hyphococcus</taxon>
    </lineage>
</organism>
<dbReference type="SUPFAM" id="SSF54427">
    <property type="entry name" value="NTF2-like"/>
    <property type="match status" value="1"/>
</dbReference>
<dbReference type="EMBL" id="JBEHZE010000001">
    <property type="protein sequence ID" value="MEX6633346.1"/>
    <property type="molecule type" value="Genomic_DNA"/>
</dbReference>